<organism evidence="1 2">
    <name type="scientific">Ideonella azotifigens</name>
    <dbReference type="NCBI Taxonomy" id="513160"/>
    <lineage>
        <taxon>Bacteria</taxon>
        <taxon>Pseudomonadati</taxon>
        <taxon>Pseudomonadota</taxon>
        <taxon>Betaproteobacteria</taxon>
        <taxon>Burkholderiales</taxon>
        <taxon>Sphaerotilaceae</taxon>
        <taxon>Ideonella</taxon>
    </lineage>
</organism>
<keyword evidence="2" id="KW-1185">Reference proteome</keyword>
<dbReference type="EMBL" id="BAAAEW010000033">
    <property type="protein sequence ID" value="GAA0762332.1"/>
    <property type="molecule type" value="Genomic_DNA"/>
</dbReference>
<dbReference type="RefSeq" id="WP_141291258.1">
    <property type="nucleotide sequence ID" value="NZ_BAAAEW010000033.1"/>
</dbReference>
<name>A0ABN1KCD7_9BURK</name>
<evidence type="ECO:0008006" key="3">
    <source>
        <dbReference type="Google" id="ProtNLM"/>
    </source>
</evidence>
<proteinExistence type="predicted"/>
<evidence type="ECO:0000313" key="2">
    <source>
        <dbReference type="Proteomes" id="UP001500279"/>
    </source>
</evidence>
<dbReference type="Proteomes" id="UP001500279">
    <property type="component" value="Unassembled WGS sequence"/>
</dbReference>
<comment type="caution">
    <text evidence="1">The sequence shown here is derived from an EMBL/GenBank/DDBJ whole genome shotgun (WGS) entry which is preliminary data.</text>
</comment>
<evidence type="ECO:0000313" key="1">
    <source>
        <dbReference type="EMBL" id="GAA0762332.1"/>
    </source>
</evidence>
<protein>
    <recommendedName>
        <fullName evidence="3">Killing trait domain-containing protein</fullName>
    </recommendedName>
</protein>
<sequence>MARPSAVVSLSGDIAAGSLAAIGQAPALAMGMTYVAMADSIGLAMENAVANQQRGQVLADAALAQVLALIIYKGAGS</sequence>
<dbReference type="Pfam" id="PF11747">
    <property type="entry name" value="RebB"/>
    <property type="match status" value="1"/>
</dbReference>
<reference evidence="1 2" key="1">
    <citation type="journal article" date="2019" name="Int. J. Syst. Evol. Microbiol.">
        <title>The Global Catalogue of Microorganisms (GCM) 10K type strain sequencing project: providing services to taxonomists for standard genome sequencing and annotation.</title>
        <authorList>
            <consortium name="The Broad Institute Genomics Platform"/>
            <consortium name="The Broad Institute Genome Sequencing Center for Infectious Disease"/>
            <person name="Wu L."/>
            <person name="Ma J."/>
        </authorList>
    </citation>
    <scope>NUCLEOTIDE SEQUENCE [LARGE SCALE GENOMIC DNA]</scope>
    <source>
        <strain evidence="1 2">JCM 15503</strain>
    </source>
</reference>
<gene>
    <name evidence="1" type="ORF">GCM10009107_46720</name>
</gene>
<dbReference type="InterPro" id="IPR021070">
    <property type="entry name" value="Killing_trait_RebB"/>
</dbReference>
<accession>A0ABN1KCD7</accession>